<keyword evidence="3" id="KW-0812">Transmembrane</keyword>
<evidence type="ECO:0000256" key="2">
    <source>
        <dbReference type="SAM" id="MobiDB-lite"/>
    </source>
</evidence>
<dbReference type="EMBL" id="JAVRRR010000303">
    <property type="protein sequence ID" value="KAK5143544.1"/>
    <property type="molecule type" value="Genomic_DNA"/>
</dbReference>
<dbReference type="InterPro" id="IPR045242">
    <property type="entry name" value="Syntaxin"/>
</dbReference>
<feature type="transmembrane region" description="Helical" evidence="3">
    <location>
        <begin position="252"/>
        <end position="276"/>
    </location>
</feature>
<dbReference type="CDD" id="cd15840">
    <property type="entry name" value="SNARE_Qa"/>
    <property type="match status" value="1"/>
</dbReference>
<gene>
    <name evidence="5" type="primary">PEP12</name>
    <name evidence="5" type="ORF">LTR32_004347</name>
</gene>
<feature type="region of interest" description="Disordered" evidence="2">
    <location>
        <begin position="135"/>
        <end position="170"/>
    </location>
</feature>
<evidence type="ECO:0000259" key="4">
    <source>
        <dbReference type="PROSITE" id="PS50192"/>
    </source>
</evidence>
<dbReference type="Gene3D" id="1.20.5.110">
    <property type="match status" value="1"/>
</dbReference>
<evidence type="ECO:0000256" key="3">
    <source>
        <dbReference type="SAM" id="Phobius"/>
    </source>
</evidence>
<evidence type="ECO:0000256" key="1">
    <source>
        <dbReference type="ARBA" id="ARBA00009063"/>
    </source>
</evidence>
<dbReference type="PANTHER" id="PTHR19957:SF38">
    <property type="entry name" value="LD27581P"/>
    <property type="match status" value="1"/>
</dbReference>
<feature type="region of interest" description="Disordered" evidence="2">
    <location>
        <begin position="1"/>
        <end position="27"/>
    </location>
</feature>
<dbReference type="Gene3D" id="1.20.58.70">
    <property type="match status" value="1"/>
</dbReference>
<keyword evidence="3" id="KW-0472">Membrane</keyword>
<dbReference type="PROSITE" id="PS00914">
    <property type="entry name" value="SYNTAXIN"/>
    <property type="match status" value="1"/>
</dbReference>
<keyword evidence="6" id="KW-1185">Reference proteome</keyword>
<dbReference type="PANTHER" id="PTHR19957">
    <property type="entry name" value="SYNTAXIN"/>
    <property type="match status" value="1"/>
</dbReference>
<keyword evidence="3" id="KW-1133">Transmembrane helix</keyword>
<comment type="caution">
    <text evidence="5">The sequence shown here is derived from an EMBL/GenBank/DDBJ whole genome shotgun (WGS) entry which is preliminary data.</text>
</comment>
<dbReference type="Pfam" id="PF05739">
    <property type="entry name" value="SNARE"/>
    <property type="match status" value="1"/>
</dbReference>
<accession>A0ABR0L4Z7</accession>
<dbReference type="Pfam" id="PF14523">
    <property type="entry name" value="Syntaxin_2"/>
    <property type="match status" value="1"/>
</dbReference>
<keyword evidence="5" id="KW-0675">Receptor</keyword>
<comment type="similarity">
    <text evidence="1">Belongs to the syntaxin family.</text>
</comment>
<dbReference type="InterPro" id="IPR006011">
    <property type="entry name" value="Syntaxin_N"/>
</dbReference>
<dbReference type="InterPro" id="IPR000727">
    <property type="entry name" value="T_SNARE_dom"/>
</dbReference>
<dbReference type="InterPro" id="IPR010989">
    <property type="entry name" value="SNARE"/>
</dbReference>
<dbReference type="SMART" id="SM00397">
    <property type="entry name" value="t_SNARE"/>
    <property type="match status" value="1"/>
</dbReference>
<proteinExistence type="inferred from homology"/>
<sequence length="497" mass="55315">MSFADNPSALESQPTTWRRTDDPQYADDPEFQQYTTQLSDQLFALTANISKLSNQIGLLGTKRETDRVRERVQDLLSETGDSFKDVGEGLRKVAAWHDLGPSQKYTQGKLNQEFKASLTEFQGLQRQALEKQRASATAAKAALDQDGDSPTATTDAGQQQLQQQEAPRLANQDEVEYQETLIQTRETEIQQIENSVSELNELFRDVAHMVHDQGGQLDVISENVVQTRDDTREADSQLRTASRHQRSARGKACCLLVVLVVVLTVIILAAVLGAVAPKAIDRAITPAAIPQTDLVDSENVPNACVGVTYELLYCIPSSLQFQQAAMLPLGISILRSITTRPVMPELEAPETNPLLTLTNSTTPLTYASTKPYPTSQLRDALRTLAREITQALIDQGRAFIHHDPDALPGRPKDVLWVLGPDPEANDMNDRWSEFAFDVGETTSGFDRPAGACEGMSDNVVRILLVSAWEQRRVLRTRSDWRRVRIEMRAMLEEGYQE</sequence>
<feature type="domain" description="T-SNARE coiled-coil homology" evidence="4">
    <location>
        <begin position="179"/>
        <end position="241"/>
    </location>
</feature>
<dbReference type="Proteomes" id="UP001308179">
    <property type="component" value="Unassembled WGS sequence"/>
</dbReference>
<name>A0ABR0L4Z7_9PEZI</name>
<dbReference type="InterPro" id="IPR006012">
    <property type="entry name" value="Syntaxin/epimorphin_CS"/>
</dbReference>
<dbReference type="SUPFAM" id="SSF47661">
    <property type="entry name" value="t-snare proteins"/>
    <property type="match status" value="1"/>
</dbReference>
<protein>
    <submittedName>
        <fullName evidence="5">SNAP receptor</fullName>
    </submittedName>
</protein>
<feature type="compositionally biased region" description="Polar residues" evidence="2">
    <location>
        <begin position="148"/>
        <end position="157"/>
    </location>
</feature>
<evidence type="ECO:0000313" key="6">
    <source>
        <dbReference type="Proteomes" id="UP001308179"/>
    </source>
</evidence>
<dbReference type="PROSITE" id="PS50192">
    <property type="entry name" value="T_SNARE"/>
    <property type="match status" value="1"/>
</dbReference>
<evidence type="ECO:0000313" key="5">
    <source>
        <dbReference type="EMBL" id="KAK5143544.1"/>
    </source>
</evidence>
<reference evidence="5 6" key="1">
    <citation type="submission" date="2023-08" db="EMBL/GenBank/DDBJ databases">
        <title>Black Yeasts Isolated from many extreme environments.</title>
        <authorList>
            <person name="Coleine C."/>
            <person name="Stajich J.E."/>
            <person name="Selbmann L."/>
        </authorList>
    </citation>
    <scope>NUCLEOTIDE SEQUENCE [LARGE SCALE GENOMIC DNA]</scope>
    <source>
        <strain evidence="5 6">CCFEE 5386</strain>
    </source>
</reference>
<organism evidence="5 6">
    <name type="scientific">Rachicladosporium monterosium</name>
    <dbReference type="NCBI Taxonomy" id="1507873"/>
    <lineage>
        <taxon>Eukaryota</taxon>
        <taxon>Fungi</taxon>
        <taxon>Dikarya</taxon>
        <taxon>Ascomycota</taxon>
        <taxon>Pezizomycotina</taxon>
        <taxon>Dothideomycetes</taxon>
        <taxon>Dothideomycetidae</taxon>
        <taxon>Cladosporiales</taxon>
        <taxon>Cladosporiaceae</taxon>
        <taxon>Rachicladosporium</taxon>
    </lineage>
</organism>